<gene>
    <name evidence="7" type="ORF">EC973_005813</name>
</gene>
<evidence type="ECO:0000256" key="6">
    <source>
        <dbReference type="SAM" id="Phobius"/>
    </source>
</evidence>
<keyword evidence="2 6" id="KW-0812">Transmembrane</keyword>
<reference evidence="7" key="1">
    <citation type="submission" date="2020-01" db="EMBL/GenBank/DDBJ databases">
        <title>Genome Sequencing of Three Apophysomyces-Like Fungal Strains Confirms a Novel Fungal Genus in the Mucoromycota with divergent Burkholderia-like Endosymbiotic Bacteria.</title>
        <authorList>
            <person name="Stajich J.E."/>
            <person name="Macias A.M."/>
            <person name="Carter-House D."/>
            <person name="Lovett B."/>
            <person name="Kasson L.R."/>
            <person name="Berry K."/>
            <person name="Grigoriev I."/>
            <person name="Chang Y."/>
            <person name="Spatafora J."/>
            <person name="Kasson M.T."/>
        </authorList>
    </citation>
    <scope>NUCLEOTIDE SEQUENCE</scope>
    <source>
        <strain evidence="7">NRRL A-21654</strain>
    </source>
</reference>
<feature type="region of interest" description="Disordered" evidence="5">
    <location>
        <begin position="226"/>
        <end position="247"/>
    </location>
</feature>
<feature type="transmembrane region" description="Helical" evidence="6">
    <location>
        <begin position="114"/>
        <end position="136"/>
    </location>
</feature>
<keyword evidence="3 6" id="KW-1133">Transmembrane helix</keyword>
<dbReference type="GO" id="GO:0016020">
    <property type="term" value="C:membrane"/>
    <property type="evidence" value="ECO:0007669"/>
    <property type="project" value="UniProtKB-SubCell"/>
</dbReference>
<name>A0A8H7BVV1_9FUNG</name>
<keyword evidence="8" id="KW-1185">Reference proteome</keyword>
<dbReference type="Proteomes" id="UP000605846">
    <property type="component" value="Unassembled WGS sequence"/>
</dbReference>
<evidence type="ECO:0000256" key="4">
    <source>
        <dbReference type="ARBA" id="ARBA00023136"/>
    </source>
</evidence>
<evidence type="ECO:0000313" key="7">
    <source>
        <dbReference type="EMBL" id="KAF7728587.1"/>
    </source>
</evidence>
<proteinExistence type="predicted"/>
<evidence type="ECO:0000256" key="1">
    <source>
        <dbReference type="ARBA" id="ARBA00004167"/>
    </source>
</evidence>
<dbReference type="InterPro" id="IPR051694">
    <property type="entry name" value="Immunoregulatory_rcpt-like"/>
</dbReference>
<evidence type="ECO:0000256" key="2">
    <source>
        <dbReference type="ARBA" id="ARBA00022692"/>
    </source>
</evidence>
<evidence type="ECO:0000256" key="5">
    <source>
        <dbReference type="SAM" id="MobiDB-lite"/>
    </source>
</evidence>
<keyword evidence="4 6" id="KW-0472">Membrane</keyword>
<dbReference type="EMBL" id="JABAYA010000034">
    <property type="protein sequence ID" value="KAF7728587.1"/>
    <property type="molecule type" value="Genomic_DNA"/>
</dbReference>
<dbReference type="AlphaFoldDB" id="A0A8H7BVV1"/>
<protein>
    <submittedName>
        <fullName evidence="7">Uncharacterized protein</fullName>
    </submittedName>
</protein>
<sequence length="247" mass="27224">MEQKEDLNTGNTTLIFAVHDPPSSQPIYLPQFVQPGPDKWLVMRQGTLPDNAVPLQATVGPLTIARNPAVTSSLSSSTTSITRTTAAPTTSTYKTSITPTIAPYTDDSTLTTGAIVGIAVGIFVFVGAILAVVYFARRRLRTSSSDDTVANNTPVQETGFFDYHLSKYAGLPGEQHDSVLNVYGQPPNEHQLHPPNEHQIQPPNEHQLQLPNEHELYLPNEHELDLPHQHDYESVSRPGRRYPPNED</sequence>
<feature type="region of interest" description="Disordered" evidence="5">
    <location>
        <begin position="184"/>
        <end position="205"/>
    </location>
</feature>
<evidence type="ECO:0000256" key="3">
    <source>
        <dbReference type="ARBA" id="ARBA00022989"/>
    </source>
</evidence>
<comment type="caution">
    <text evidence="7">The sequence shown here is derived from an EMBL/GenBank/DDBJ whole genome shotgun (WGS) entry which is preliminary data.</text>
</comment>
<dbReference type="GO" id="GO:0071944">
    <property type="term" value="C:cell periphery"/>
    <property type="evidence" value="ECO:0007669"/>
    <property type="project" value="UniProtKB-ARBA"/>
</dbReference>
<organism evidence="7 8">
    <name type="scientific">Apophysomyces ossiformis</name>
    <dbReference type="NCBI Taxonomy" id="679940"/>
    <lineage>
        <taxon>Eukaryota</taxon>
        <taxon>Fungi</taxon>
        <taxon>Fungi incertae sedis</taxon>
        <taxon>Mucoromycota</taxon>
        <taxon>Mucoromycotina</taxon>
        <taxon>Mucoromycetes</taxon>
        <taxon>Mucorales</taxon>
        <taxon>Mucorineae</taxon>
        <taxon>Mucoraceae</taxon>
        <taxon>Apophysomyces</taxon>
    </lineage>
</organism>
<dbReference type="PANTHER" id="PTHR15549:SF6">
    <property type="entry name" value="MID2 DOMAIN-CONTAINING PROTEIN"/>
    <property type="match status" value="1"/>
</dbReference>
<evidence type="ECO:0000313" key="8">
    <source>
        <dbReference type="Proteomes" id="UP000605846"/>
    </source>
</evidence>
<accession>A0A8H7BVV1</accession>
<comment type="subcellular location">
    <subcellularLocation>
        <location evidence="1">Membrane</location>
        <topology evidence="1">Single-pass membrane protein</topology>
    </subcellularLocation>
</comment>
<dbReference type="PANTHER" id="PTHR15549">
    <property type="entry name" value="PAIRED IMMUNOGLOBULIN-LIKE TYPE 2 RECEPTOR"/>
    <property type="match status" value="1"/>
</dbReference>